<dbReference type="OrthoDB" id="9785600at2"/>
<reference evidence="9 10" key="1">
    <citation type="submission" date="2016-02" db="EMBL/GenBank/DDBJ databases">
        <title>Genome sequence of Tissierella creatinophila DSM 6911.</title>
        <authorList>
            <person name="Poehlein A."/>
            <person name="Daniel R."/>
        </authorList>
    </citation>
    <scope>NUCLEOTIDE SEQUENCE [LARGE SCALE GENOMIC DNA]</scope>
    <source>
        <strain evidence="9 10">DSM 6911</strain>
    </source>
</reference>
<feature type="transmembrane region" description="Helical" evidence="7">
    <location>
        <begin position="61"/>
        <end position="86"/>
    </location>
</feature>
<dbReference type="GO" id="GO:0005886">
    <property type="term" value="C:plasma membrane"/>
    <property type="evidence" value="ECO:0007669"/>
    <property type="project" value="UniProtKB-SubCell"/>
</dbReference>
<keyword evidence="6 7" id="KW-0472">Membrane</keyword>
<feature type="transmembrane region" description="Helical" evidence="7">
    <location>
        <begin position="372"/>
        <end position="399"/>
    </location>
</feature>
<sequence length="457" mass="49360">MAGIPMELLYLFALLITIVVVFVLLKRPIYEAMFVGYVVMILILGKWDKFIYYLIQPSTNTLFYAIVAFMSLAFIFGQTNVVDAIINFVLSIVGRFKGGAGYVSLVASTFMAALSGTGPGNVAATGVFTIPAMIKTGFPSELAATVEMSASSLGPMIPPSGTILLAFAALDTVFPGKYELSTFWMAVWGVGIWFILQRFITLYIFCRKYKVSPVPKDEIPKIGETLKNGWKALLVPLIIFIPLYLDFKFKDTFFVSRLGEEGAKAFSASVILFTPGVAAIYSLLISKDEINGGLSFKNIFDLFKRGIQHITPVAATVYFAYSISTLFGDANVGASLGEYVESFNMTKLQLIIFFPIFTTFLGMILPGSSQVAIFGTGIVASLATVGVNPLLVAAILPAITGALEGMTPPLALAMYTAMGIAGSKMKETSALALIWVFAHLVLAIILLSGILPIPFIQ</sequence>
<accession>A0A1U7M7D2</accession>
<dbReference type="PANTHER" id="PTHR33362">
    <property type="entry name" value="SIALIC ACID TRAP TRANSPORTER PERMEASE PROTEIN SIAT-RELATED"/>
    <property type="match status" value="1"/>
</dbReference>
<dbReference type="InterPro" id="IPR010656">
    <property type="entry name" value="DctM"/>
</dbReference>
<dbReference type="Proteomes" id="UP000186112">
    <property type="component" value="Unassembled WGS sequence"/>
</dbReference>
<evidence type="ECO:0000256" key="7">
    <source>
        <dbReference type="SAM" id="Phobius"/>
    </source>
</evidence>
<feature type="transmembrane region" description="Helical" evidence="7">
    <location>
        <begin position="6"/>
        <end position="25"/>
    </location>
</feature>
<evidence type="ECO:0000256" key="6">
    <source>
        <dbReference type="ARBA" id="ARBA00023136"/>
    </source>
</evidence>
<keyword evidence="3" id="KW-0997">Cell inner membrane</keyword>
<evidence type="ECO:0000256" key="2">
    <source>
        <dbReference type="ARBA" id="ARBA00022475"/>
    </source>
</evidence>
<feature type="transmembrane region" description="Helical" evidence="7">
    <location>
        <begin position="98"/>
        <end position="116"/>
    </location>
</feature>
<dbReference type="RefSeq" id="WP_075725594.1">
    <property type="nucleotide sequence ID" value="NZ_LTDM01000011.1"/>
</dbReference>
<dbReference type="InterPro" id="IPR004681">
    <property type="entry name" value="TRAP_DctM"/>
</dbReference>
<dbReference type="GO" id="GO:0022857">
    <property type="term" value="F:transmembrane transporter activity"/>
    <property type="evidence" value="ECO:0007669"/>
    <property type="project" value="TreeGrafter"/>
</dbReference>
<proteinExistence type="predicted"/>
<feature type="transmembrane region" description="Helical" evidence="7">
    <location>
        <begin position="226"/>
        <end position="245"/>
    </location>
</feature>
<keyword evidence="2" id="KW-1003">Cell membrane</keyword>
<evidence type="ECO:0000259" key="8">
    <source>
        <dbReference type="Pfam" id="PF06808"/>
    </source>
</evidence>
<feature type="transmembrane region" description="Helical" evidence="7">
    <location>
        <begin position="150"/>
        <end position="170"/>
    </location>
</feature>
<feature type="transmembrane region" description="Helical" evidence="7">
    <location>
        <begin position="265"/>
        <end position="285"/>
    </location>
</feature>
<evidence type="ECO:0000313" key="10">
    <source>
        <dbReference type="Proteomes" id="UP000186112"/>
    </source>
</evidence>
<feature type="transmembrane region" description="Helical" evidence="7">
    <location>
        <begin position="182"/>
        <end position="205"/>
    </location>
</feature>
<dbReference type="AlphaFoldDB" id="A0A1U7M7D2"/>
<evidence type="ECO:0000256" key="3">
    <source>
        <dbReference type="ARBA" id="ARBA00022519"/>
    </source>
</evidence>
<keyword evidence="5 7" id="KW-1133">Transmembrane helix</keyword>
<feature type="transmembrane region" description="Helical" evidence="7">
    <location>
        <begin position="430"/>
        <end position="456"/>
    </location>
</feature>
<dbReference type="Pfam" id="PF06808">
    <property type="entry name" value="DctM"/>
    <property type="match status" value="1"/>
</dbReference>
<comment type="caution">
    <text evidence="9">The sequence shown here is derived from an EMBL/GenBank/DDBJ whole genome shotgun (WGS) entry which is preliminary data.</text>
</comment>
<feature type="transmembrane region" description="Helical" evidence="7">
    <location>
        <begin position="32"/>
        <end position="55"/>
    </location>
</feature>
<organism evidence="9 10">
    <name type="scientific">Tissierella creatinophila DSM 6911</name>
    <dbReference type="NCBI Taxonomy" id="1123403"/>
    <lineage>
        <taxon>Bacteria</taxon>
        <taxon>Bacillati</taxon>
        <taxon>Bacillota</taxon>
        <taxon>Tissierellia</taxon>
        <taxon>Tissierellales</taxon>
        <taxon>Tissierellaceae</taxon>
        <taxon>Tissierella</taxon>
    </lineage>
</organism>
<evidence type="ECO:0000256" key="5">
    <source>
        <dbReference type="ARBA" id="ARBA00022989"/>
    </source>
</evidence>
<dbReference type="EMBL" id="LTDM01000011">
    <property type="protein sequence ID" value="OLS03207.1"/>
    <property type="molecule type" value="Genomic_DNA"/>
</dbReference>
<protein>
    <submittedName>
        <fullName evidence="9">Sialic acid TRAP transporter permease protein SiaT</fullName>
    </submittedName>
</protein>
<feature type="domain" description="TRAP C4-dicarboxylate transport system permease DctM subunit" evidence="8">
    <location>
        <begin position="10"/>
        <end position="446"/>
    </location>
</feature>
<name>A0A1U7M7D2_TISCR</name>
<feature type="transmembrane region" description="Helical" evidence="7">
    <location>
        <begin position="405"/>
        <end position="423"/>
    </location>
</feature>
<feature type="transmembrane region" description="Helical" evidence="7">
    <location>
        <begin position="306"/>
        <end position="328"/>
    </location>
</feature>
<feature type="transmembrane region" description="Helical" evidence="7">
    <location>
        <begin position="348"/>
        <end position="365"/>
    </location>
</feature>
<evidence type="ECO:0000256" key="1">
    <source>
        <dbReference type="ARBA" id="ARBA00004429"/>
    </source>
</evidence>
<keyword evidence="10" id="KW-1185">Reference proteome</keyword>
<gene>
    <name evidence="9" type="primary">siaT</name>
    <name evidence="9" type="ORF">TICRE_09080</name>
</gene>
<evidence type="ECO:0000256" key="4">
    <source>
        <dbReference type="ARBA" id="ARBA00022692"/>
    </source>
</evidence>
<evidence type="ECO:0000313" key="9">
    <source>
        <dbReference type="EMBL" id="OLS03207.1"/>
    </source>
</evidence>
<comment type="subcellular location">
    <subcellularLocation>
        <location evidence="1">Cell inner membrane</location>
        <topology evidence="1">Multi-pass membrane protein</topology>
    </subcellularLocation>
</comment>
<keyword evidence="4 7" id="KW-0812">Transmembrane</keyword>